<evidence type="ECO:0000256" key="2">
    <source>
        <dbReference type="ARBA" id="ARBA00008064"/>
    </source>
</evidence>
<dbReference type="Proteomes" id="UP000078224">
    <property type="component" value="Unassembled WGS sequence"/>
</dbReference>
<dbReference type="GO" id="GO:0015473">
    <property type="term" value="F:fimbrial usher porin activity"/>
    <property type="evidence" value="ECO:0007669"/>
    <property type="project" value="InterPro"/>
</dbReference>
<dbReference type="Pfam" id="PF00577">
    <property type="entry name" value="Usher"/>
    <property type="match status" value="1"/>
</dbReference>
<organism evidence="11 12">
    <name type="scientific">Providencia heimbachae ATCC 35613</name>
    <dbReference type="NCBI Taxonomy" id="1354272"/>
    <lineage>
        <taxon>Bacteria</taxon>
        <taxon>Pseudomonadati</taxon>
        <taxon>Pseudomonadota</taxon>
        <taxon>Gammaproteobacteria</taxon>
        <taxon>Enterobacterales</taxon>
        <taxon>Morganellaceae</taxon>
        <taxon>Providencia</taxon>
    </lineage>
</organism>
<dbReference type="PANTHER" id="PTHR30451:SF4">
    <property type="entry name" value="OUTER MEMBRANE USHER PROTEIN YQIG-RELATED"/>
    <property type="match status" value="1"/>
</dbReference>
<keyword evidence="6" id="KW-0732">Signal</keyword>
<dbReference type="InterPro" id="IPR025949">
    <property type="entry name" value="PapC-like_C"/>
</dbReference>
<sequence length="827" mass="91615">MYFKKKNICYIISLLIFGGYSNAETFNIRALNLSVEDNIDLSYFEKNNLSEGLYEADVVFNDKRTLRSEQINFINKNGIIEACITKKLLDRFPLTHEAKDKLISTQDDDCVNLSTLDDNVSIDFNDSEQILTISVPQKYTESTYSSWVSPELRDNGIAGLIFDYTISDNHFYRKGSGNRNNLSAFGNVGANFSAWRFRANYQYENTLLDSNRNSDKKSRFDWEQVYAFRDIASLSAKLFVGEIFIRSDLFDSVRFKGVSVFTDESMMPPNLRGYAPQVTGIAASNATVTLSQNGRIISQVKVPAGPFVIKDLSQSVMGTIDVTVTEDNGKETKFQFTTTNIPFLTRKGQVSYKMNLGQLSPQYSGHTDDNFMTVESSVGILNNTSLFGGLVATSGNKYRAINVGIGQNLGFLGAFSVDITQSYADILTGEEKGKSYRINYAKDLPSIDGQLTLTGYRFADRTFNSLSNFVEQNFADKDRSDVNKDKHVFSLSYAQQLHFINASANITASRKTYWNGKQNNYFSIGLNKYFNEGLMKGGNVSVSLNQARNSNNKTDNQVFLSISKPLSSENNNTSISYFASYSDQDKRYANNVNYSHYLDKDTNYNLTASTQDGLSQGMVSTYISHRGNAGQVQMSSTLSDTMNSASITLNGSITATQHGISAHRLTYRDQSRLVVDVPRAKGVIIENGNTTTNDYGLATISNVPTYYNMEYKVDVNKLPETVNIEENVLESTLTDGAIGYVKIDADIGKSLITRIKQSNGQYPPLGAVVTNGSNGKVSGIIAESGIVYLTGLNMGDQLSVNWGDNLSCTFSADGILARNSDTILCNH</sequence>
<dbReference type="Gene3D" id="3.10.20.410">
    <property type="match status" value="1"/>
</dbReference>
<dbReference type="InterPro" id="IPR000015">
    <property type="entry name" value="Fimb_usher"/>
</dbReference>
<evidence type="ECO:0000259" key="10">
    <source>
        <dbReference type="Pfam" id="PF13954"/>
    </source>
</evidence>
<dbReference type="Pfam" id="PF13954">
    <property type="entry name" value="PapC_N"/>
    <property type="match status" value="1"/>
</dbReference>
<dbReference type="InterPro" id="IPR043142">
    <property type="entry name" value="PapC-like_C_sf"/>
</dbReference>
<evidence type="ECO:0000256" key="8">
    <source>
        <dbReference type="ARBA" id="ARBA00023237"/>
    </source>
</evidence>
<evidence type="ECO:0000256" key="1">
    <source>
        <dbReference type="ARBA" id="ARBA00004571"/>
    </source>
</evidence>
<evidence type="ECO:0008006" key="13">
    <source>
        <dbReference type="Google" id="ProtNLM"/>
    </source>
</evidence>
<evidence type="ECO:0000313" key="11">
    <source>
        <dbReference type="EMBL" id="OAT52369.1"/>
    </source>
</evidence>
<evidence type="ECO:0000313" key="12">
    <source>
        <dbReference type="Proteomes" id="UP000078224"/>
    </source>
</evidence>
<keyword evidence="8" id="KW-0998">Cell outer membrane</keyword>
<keyword evidence="7" id="KW-0472">Membrane</keyword>
<dbReference type="InterPro" id="IPR025885">
    <property type="entry name" value="PapC_N"/>
</dbReference>
<dbReference type="GO" id="GO:0009279">
    <property type="term" value="C:cell outer membrane"/>
    <property type="evidence" value="ECO:0007669"/>
    <property type="project" value="UniProtKB-SubCell"/>
</dbReference>
<dbReference type="PATRIC" id="fig|1354272.4.peg.1604"/>
<dbReference type="AlphaFoldDB" id="A0A1B7JWT3"/>
<comment type="caution">
    <text evidence="11">The sequence shown here is derived from an EMBL/GenBank/DDBJ whole genome shotgun (WGS) entry which is preliminary data.</text>
</comment>
<dbReference type="Gene3D" id="2.60.40.2610">
    <property type="entry name" value="Outer membrane usher protein FimD, plug domain"/>
    <property type="match status" value="1"/>
</dbReference>
<keyword evidence="3" id="KW-0813">Transport</keyword>
<dbReference type="Gene3D" id="2.60.40.3110">
    <property type="match status" value="1"/>
</dbReference>
<evidence type="ECO:0000256" key="7">
    <source>
        <dbReference type="ARBA" id="ARBA00023136"/>
    </source>
</evidence>
<feature type="domain" description="PapC N-terminal" evidence="10">
    <location>
        <begin position="25"/>
        <end position="167"/>
    </location>
</feature>
<reference evidence="11 12" key="1">
    <citation type="submission" date="2016-04" db="EMBL/GenBank/DDBJ databases">
        <title>ATOL: Assembling a taxonomically balanced genome-scale reconstruction of the evolutionary history of the Enterobacteriaceae.</title>
        <authorList>
            <person name="Plunkett G.III."/>
            <person name="Neeno-Eckwall E.C."/>
            <person name="Glasner J.D."/>
            <person name="Perna N.T."/>
        </authorList>
    </citation>
    <scope>NUCLEOTIDE SEQUENCE [LARGE SCALE GENOMIC DNA]</scope>
    <source>
        <strain evidence="11 12">ATCC 35613</strain>
    </source>
</reference>
<protein>
    <recommendedName>
        <fullName evidence="13">FimD family fimbriae anchoring protein</fullName>
    </recommendedName>
</protein>
<evidence type="ECO:0000259" key="9">
    <source>
        <dbReference type="Pfam" id="PF13953"/>
    </source>
</evidence>
<feature type="domain" description="PapC-like C-terminal" evidence="9">
    <location>
        <begin position="754"/>
        <end position="811"/>
    </location>
</feature>
<dbReference type="RefSeq" id="WP_068440426.1">
    <property type="nucleotide sequence ID" value="NZ_LXEW01000023.1"/>
</dbReference>
<keyword evidence="12" id="KW-1185">Reference proteome</keyword>
<dbReference type="Pfam" id="PF13953">
    <property type="entry name" value="PapC_C"/>
    <property type="match status" value="1"/>
</dbReference>
<dbReference type="GO" id="GO:0009297">
    <property type="term" value="P:pilus assembly"/>
    <property type="evidence" value="ECO:0007669"/>
    <property type="project" value="InterPro"/>
</dbReference>
<name>A0A1B7JWT3_9GAMM</name>
<comment type="similarity">
    <text evidence="2">Belongs to the fimbrial export usher family.</text>
</comment>
<comment type="subcellular location">
    <subcellularLocation>
        <location evidence="1">Cell outer membrane</location>
        <topology evidence="1">Multi-pass membrane protein</topology>
    </subcellularLocation>
</comment>
<dbReference type="SUPFAM" id="SSF141729">
    <property type="entry name" value="FimD N-terminal domain-like"/>
    <property type="match status" value="1"/>
</dbReference>
<keyword evidence="5" id="KW-0812">Transmembrane</keyword>
<dbReference type="InterPro" id="IPR037224">
    <property type="entry name" value="PapC_N_sf"/>
</dbReference>
<keyword evidence="4" id="KW-1134">Transmembrane beta strand</keyword>
<evidence type="ECO:0000256" key="6">
    <source>
        <dbReference type="ARBA" id="ARBA00022729"/>
    </source>
</evidence>
<gene>
    <name evidence="11" type="ORF">M998_1578</name>
</gene>
<accession>A0A1B7JWT3</accession>
<evidence type="ECO:0000256" key="5">
    <source>
        <dbReference type="ARBA" id="ARBA00022692"/>
    </source>
</evidence>
<dbReference type="Gene3D" id="2.60.40.2070">
    <property type="match status" value="1"/>
</dbReference>
<dbReference type="InterPro" id="IPR042186">
    <property type="entry name" value="FimD_plug_dom"/>
</dbReference>
<evidence type="ECO:0000256" key="3">
    <source>
        <dbReference type="ARBA" id="ARBA00022448"/>
    </source>
</evidence>
<proteinExistence type="inferred from homology"/>
<dbReference type="EMBL" id="LXEW01000023">
    <property type="protein sequence ID" value="OAT52369.1"/>
    <property type="molecule type" value="Genomic_DNA"/>
</dbReference>
<dbReference type="PANTHER" id="PTHR30451">
    <property type="entry name" value="OUTER MEMBRANE USHER PROTEIN"/>
    <property type="match status" value="1"/>
</dbReference>
<evidence type="ECO:0000256" key="4">
    <source>
        <dbReference type="ARBA" id="ARBA00022452"/>
    </source>
</evidence>